<evidence type="ECO:0000313" key="1">
    <source>
        <dbReference type="EMBL" id="GKX67369.1"/>
    </source>
</evidence>
<comment type="caution">
    <text evidence="1">The sequence shown here is derived from an EMBL/GenBank/DDBJ whole genome shotgun (WGS) entry which is preliminary data.</text>
</comment>
<gene>
    <name evidence="1" type="ORF">rsdtw13_26270</name>
</gene>
<reference evidence="1" key="1">
    <citation type="journal article" date="2025" name="Int. J. Syst. Evol. Microbiol.">
        <title>Inconstantimicrobium mannanitabidum sp. nov., a novel member of the family Clostridiaceae isolated from anoxic soil under the treatment of reductive soil disinfestation.</title>
        <authorList>
            <person name="Ueki A."/>
            <person name="Tonouchi A."/>
            <person name="Honma S."/>
            <person name="Kaku N."/>
            <person name="Ueki K."/>
        </authorList>
    </citation>
    <scope>NUCLEOTIDE SEQUENCE</scope>
    <source>
        <strain evidence="1">TW13</strain>
    </source>
</reference>
<sequence>MRIEYTCGNTALAKKINDMDLELVCSEESQIVNEIERLKKNKDKVHSIPVEKTLELLDKCGRMWLNREYSKKHIEVLSHILNQSQELVTYELENSMQMLLKENLQAVIREELGHIDILDNWVGTSYGKVHRQPRGVMFHNVSGNAFVVIPTSISMGLLSKNCNLVKVSGDEPYFAYAFYKSLIEIDPTIEERLSVVYFNSECSNIYETIVRETDCVIHWGGEHSGRIMAELCAKYNSHLVMHGAKISFEVIDKVENINNVAKGVARDMVCWEQKACLSPRIVFVNKELDIKLLAESIAESLNELAERFPKAYLNPWSSMKAIQDRQYCLLKYGIKKERNAKLYGSYNADYTIILSDGMPDKEDIDRCFNRFIFICPYDNTDEVHEYVENNLKAYLQTMGYSGADEEFVEKMTLLGVSIVTKPGEMPLHYPGTSHDGLHNLNEMTIVVSAQI</sequence>
<accession>A0ACB5RF00</accession>
<keyword evidence="2" id="KW-1185">Reference proteome</keyword>
<protein>
    <submittedName>
        <fullName evidence="1">Acyl-CoA reductase</fullName>
    </submittedName>
</protein>
<dbReference type="Proteomes" id="UP001058074">
    <property type="component" value="Unassembled WGS sequence"/>
</dbReference>
<proteinExistence type="predicted"/>
<evidence type="ECO:0000313" key="2">
    <source>
        <dbReference type="Proteomes" id="UP001058074"/>
    </source>
</evidence>
<organism evidence="1 2">
    <name type="scientific">Inconstantimicrobium mannanitabidum</name>
    <dbReference type="NCBI Taxonomy" id="1604901"/>
    <lineage>
        <taxon>Bacteria</taxon>
        <taxon>Bacillati</taxon>
        <taxon>Bacillota</taxon>
        <taxon>Clostridia</taxon>
        <taxon>Eubacteriales</taxon>
        <taxon>Clostridiaceae</taxon>
        <taxon>Inconstantimicrobium</taxon>
    </lineage>
</organism>
<name>A0ACB5RF00_9CLOT</name>
<dbReference type="EMBL" id="BROD01000001">
    <property type="protein sequence ID" value="GKX67369.1"/>
    <property type="molecule type" value="Genomic_DNA"/>
</dbReference>